<organism evidence="1 2">
    <name type="scientific">Cymbomonas tetramitiformis</name>
    <dbReference type="NCBI Taxonomy" id="36881"/>
    <lineage>
        <taxon>Eukaryota</taxon>
        <taxon>Viridiplantae</taxon>
        <taxon>Chlorophyta</taxon>
        <taxon>Pyramimonadophyceae</taxon>
        <taxon>Pyramimonadales</taxon>
        <taxon>Pyramimonadaceae</taxon>
        <taxon>Cymbomonas</taxon>
    </lineage>
</organism>
<dbReference type="Proteomes" id="UP001190700">
    <property type="component" value="Unassembled WGS sequence"/>
</dbReference>
<comment type="caution">
    <text evidence="1">The sequence shown here is derived from an EMBL/GenBank/DDBJ whole genome shotgun (WGS) entry which is preliminary data.</text>
</comment>
<sequence>MGHVTASIHGGVRKDARGVCGPAGTRWLVGTGRRPAGTTGDCISDGGNDMYDCGNQMNLEGTSGDSKQRLLYTQATTATRAGIADISYLTLKTHNVWLAAFESASGSIARYFTSGNNGADGRGAQELGQLGESSRAPGYYGWYKQVYGANDPSINELIITTDAAWIHSMGGSTDSGHHELRSSTGTGVSRIYYLMWAGASGHQYGREDFLLVMETFLEHAGVADYADGAGQAPMR</sequence>
<evidence type="ECO:0000313" key="2">
    <source>
        <dbReference type="Proteomes" id="UP001190700"/>
    </source>
</evidence>
<accession>A0AAE0H3L5</accession>
<dbReference type="AlphaFoldDB" id="A0AAE0H3L5"/>
<protein>
    <submittedName>
        <fullName evidence="1">Uncharacterized protein</fullName>
    </submittedName>
</protein>
<proteinExistence type="predicted"/>
<keyword evidence="2" id="KW-1185">Reference proteome</keyword>
<dbReference type="EMBL" id="LGRX02000240">
    <property type="protein sequence ID" value="KAK3289080.1"/>
    <property type="molecule type" value="Genomic_DNA"/>
</dbReference>
<evidence type="ECO:0000313" key="1">
    <source>
        <dbReference type="EMBL" id="KAK3289080.1"/>
    </source>
</evidence>
<gene>
    <name evidence="1" type="ORF">CYMTET_3486</name>
</gene>
<reference evidence="1 2" key="1">
    <citation type="journal article" date="2015" name="Genome Biol. Evol.">
        <title>Comparative Genomics of a Bacterivorous Green Alga Reveals Evolutionary Causalities and Consequences of Phago-Mixotrophic Mode of Nutrition.</title>
        <authorList>
            <person name="Burns J.A."/>
            <person name="Paasch A."/>
            <person name="Narechania A."/>
            <person name="Kim E."/>
        </authorList>
    </citation>
    <scope>NUCLEOTIDE SEQUENCE [LARGE SCALE GENOMIC DNA]</scope>
    <source>
        <strain evidence="1 2">PLY_AMNH</strain>
    </source>
</reference>
<name>A0AAE0H3L5_9CHLO</name>